<feature type="non-terminal residue" evidence="2">
    <location>
        <position position="1"/>
    </location>
</feature>
<dbReference type="Proteomes" id="UP000004968">
    <property type="component" value="Unassembled WGS sequence"/>
</dbReference>
<protein>
    <recommendedName>
        <fullName evidence="4">TMP repeat protein</fullName>
    </recommendedName>
</protein>
<evidence type="ECO:0008006" key="4">
    <source>
        <dbReference type="Google" id="ProtNLM"/>
    </source>
</evidence>
<proteinExistence type="predicted"/>
<feature type="region of interest" description="Disordered" evidence="1">
    <location>
        <begin position="131"/>
        <end position="155"/>
    </location>
</feature>
<feature type="compositionally biased region" description="Acidic residues" evidence="1">
    <location>
        <begin position="25"/>
        <end position="41"/>
    </location>
</feature>
<evidence type="ECO:0000313" key="2">
    <source>
        <dbReference type="EMBL" id="EFC97246.1"/>
    </source>
</evidence>
<organism evidence="2 3">
    <name type="scientific">Hungatella hathewayi DSM 13479</name>
    <dbReference type="NCBI Taxonomy" id="566550"/>
    <lineage>
        <taxon>Bacteria</taxon>
        <taxon>Bacillati</taxon>
        <taxon>Bacillota</taxon>
        <taxon>Clostridia</taxon>
        <taxon>Lachnospirales</taxon>
        <taxon>Lachnospiraceae</taxon>
        <taxon>Hungatella</taxon>
    </lineage>
</organism>
<comment type="caution">
    <text evidence="2">The sequence shown here is derived from an EMBL/GenBank/DDBJ whole genome shotgun (WGS) entry which is preliminary data.</text>
</comment>
<dbReference type="Gene3D" id="1.20.120.20">
    <property type="entry name" value="Apolipoprotein"/>
    <property type="match status" value="1"/>
</dbReference>
<dbReference type="AlphaFoldDB" id="D3ALR0"/>
<dbReference type="EMBL" id="ACIO01000416">
    <property type="protein sequence ID" value="EFC97246.1"/>
    <property type="molecule type" value="Genomic_DNA"/>
</dbReference>
<dbReference type="HOGENOM" id="CLU_423099_0_0_9"/>
<gene>
    <name evidence="2" type="ORF">CLOSTHATH_04556</name>
</gene>
<evidence type="ECO:0000313" key="3">
    <source>
        <dbReference type="Proteomes" id="UP000004968"/>
    </source>
</evidence>
<reference evidence="2 3" key="1">
    <citation type="submission" date="2010-01" db="EMBL/GenBank/DDBJ databases">
        <authorList>
            <person name="Weinstock G."/>
            <person name="Sodergren E."/>
            <person name="Clifton S."/>
            <person name="Fulton L."/>
            <person name="Fulton B."/>
            <person name="Courtney L."/>
            <person name="Fronick C."/>
            <person name="Harrison M."/>
            <person name="Strong C."/>
            <person name="Farmer C."/>
            <person name="Delahaunty K."/>
            <person name="Markovic C."/>
            <person name="Hall O."/>
            <person name="Minx P."/>
            <person name="Tomlinson C."/>
            <person name="Mitreva M."/>
            <person name="Nelson J."/>
            <person name="Hou S."/>
            <person name="Wollam A."/>
            <person name="Pepin K.H."/>
            <person name="Johnson M."/>
            <person name="Bhonagiri V."/>
            <person name="Nash W.E."/>
            <person name="Warren W."/>
            <person name="Chinwalla A."/>
            <person name="Mardis E.R."/>
            <person name="Wilson R.K."/>
        </authorList>
    </citation>
    <scope>NUCLEOTIDE SEQUENCE [LARGE SCALE GENOMIC DNA]</scope>
    <source>
        <strain evidence="2 3">DSM 13479</strain>
    </source>
</reference>
<accession>D3ALR0</accession>
<name>D3ALR0_9FIRM</name>
<evidence type="ECO:0000256" key="1">
    <source>
        <dbReference type="SAM" id="MobiDB-lite"/>
    </source>
</evidence>
<feature type="compositionally biased region" description="Basic and acidic residues" evidence="1">
    <location>
        <begin position="140"/>
        <end position="155"/>
    </location>
</feature>
<feature type="non-terminal residue" evidence="2">
    <location>
        <position position="647"/>
    </location>
</feature>
<sequence>AEELGSEAARSAGAMSESMDRVTDAVEDTTDSLDDLGDAGDDVGNTYRNIGAEANSFKEAIANSSNAAIKQTNSLTKTIKAGFQGAYGYAGKQVSTFGTKIKSGAEDVKQAFTHPIQTIKGKLSDALDRASAGIDDTGDEADKTGDDLKKMGHDGESAGTKIKDAVGGAVKSFFAISAAIEIVKAGIEVAKQFGTAVMNAGIEAEQTGAKFEASFAADSGVQEWAENFSSAIHRSKTEVQGFLVSNKAMYNDLGITGEAANQLSEITTSLAYDLGSAFKMDDAEALNVMQDYINGNTSALSEYGIQINDTVLKQTAMEMGLGSNIDSLNDAAMAQVRMNALLQNSTEIQQAAAKKQEGYTNSIKSLKGVWNDFLSGAAERFAPVFTELTNTIMTSWPQIEPALMGMIDMLSNGFAAGAPVIMDLATGALPGLISTLGELMTAAAPIGGVLLDMATTALPPLAAAVTPLISTFGTLAQTILPPVSRIISSIATTVVPPLVSILKSLSENVIAPLMPHVESIANAILPALSAGLKVIPPILSAISPVLSGIAGVLSTVVGFLSKIMEWAANGLANLLDKVAGIFGGGSKAASSAGADIPHNADGDNNFAGGWTHINERGGEIAYLPSGSTIIPADKSEQIIKGSQQQNV</sequence>
<feature type="region of interest" description="Disordered" evidence="1">
    <location>
        <begin position="1"/>
        <end position="42"/>
    </location>
</feature>